<dbReference type="Pfam" id="PF04102">
    <property type="entry name" value="SlyX"/>
    <property type="match status" value="1"/>
</dbReference>
<keyword evidence="3" id="KW-1185">Reference proteome</keyword>
<name>A0A1D8ASI7_9BACT</name>
<organism evidence="2 3">
    <name type="scientific">Lacunisphaera limnophila</name>
    <dbReference type="NCBI Taxonomy" id="1838286"/>
    <lineage>
        <taxon>Bacteria</taxon>
        <taxon>Pseudomonadati</taxon>
        <taxon>Verrucomicrobiota</taxon>
        <taxon>Opitutia</taxon>
        <taxon>Opitutales</taxon>
        <taxon>Opitutaceae</taxon>
        <taxon>Lacunisphaera</taxon>
    </lineage>
</organism>
<sequence>MADLDRITRLEERYAHLHRHQAEQDKVMLELADELAKLRQEVVVLRTRAAGGTETGEAPDERPPHY</sequence>
<keyword evidence="1" id="KW-0175">Coiled coil</keyword>
<dbReference type="RefSeq" id="WP_157772208.1">
    <property type="nucleotide sequence ID" value="NZ_CP016094.1"/>
</dbReference>
<evidence type="ECO:0000256" key="1">
    <source>
        <dbReference type="SAM" id="Coils"/>
    </source>
</evidence>
<dbReference type="KEGG" id="obg:Verru16b_00923"/>
<dbReference type="Proteomes" id="UP000095228">
    <property type="component" value="Chromosome"/>
</dbReference>
<accession>A0A1D8ASI7</accession>
<dbReference type="InterPro" id="IPR007236">
    <property type="entry name" value="SlyX"/>
</dbReference>
<evidence type="ECO:0000313" key="2">
    <source>
        <dbReference type="EMBL" id="AOS43865.1"/>
    </source>
</evidence>
<dbReference type="AlphaFoldDB" id="A0A1D8ASI7"/>
<reference evidence="2 3" key="1">
    <citation type="submission" date="2016-06" db="EMBL/GenBank/DDBJ databases">
        <title>Three novel species with peptidoglycan cell walls form the new genus Lacunisphaera gen. nov. in the family Opitutaceae of the verrucomicrobial subdivision 4.</title>
        <authorList>
            <person name="Rast P."/>
            <person name="Gloeckner I."/>
            <person name="Jogler M."/>
            <person name="Boedeker C."/>
            <person name="Jeske O."/>
            <person name="Wiegand S."/>
            <person name="Reinhardt R."/>
            <person name="Schumann P."/>
            <person name="Rohde M."/>
            <person name="Spring S."/>
            <person name="Gloeckner F.O."/>
            <person name="Jogler C."/>
        </authorList>
    </citation>
    <scope>NUCLEOTIDE SEQUENCE [LARGE SCALE GENOMIC DNA]</scope>
    <source>
        <strain evidence="2 3">IG16b</strain>
    </source>
</reference>
<dbReference type="EMBL" id="CP016094">
    <property type="protein sequence ID" value="AOS43865.1"/>
    <property type="molecule type" value="Genomic_DNA"/>
</dbReference>
<dbReference type="OrthoDB" id="285836at2"/>
<feature type="coiled-coil region" evidence="1">
    <location>
        <begin position="21"/>
        <end position="48"/>
    </location>
</feature>
<evidence type="ECO:0000313" key="3">
    <source>
        <dbReference type="Proteomes" id="UP000095228"/>
    </source>
</evidence>
<protein>
    <submittedName>
        <fullName evidence="2">SlyX</fullName>
    </submittedName>
</protein>
<gene>
    <name evidence="2" type="ORF">Verru16b_00923</name>
</gene>
<proteinExistence type="predicted"/>